<evidence type="ECO:0000256" key="2">
    <source>
        <dbReference type="ARBA" id="ARBA00022448"/>
    </source>
</evidence>
<feature type="transmembrane region" description="Helical" evidence="6">
    <location>
        <begin position="285"/>
        <end position="302"/>
    </location>
</feature>
<feature type="domain" description="Major facilitator superfamily (MFS) profile" evidence="7">
    <location>
        <begin position="1"/>
        <end position="400"/>
    </location>
</feature>
<keyword evidence="4 6" id="KW-1133">Transmembrane helix</keyword>
<dbReference type="GO" id="GO:0022857">
    <property type="term" value="F:transmembrane transporter activity"/>
    <property type="evidence" value="ECO:0007669"/>
    <property type="project" value="InterPro"/>
</dbReference>
<feature type="transmembrane region" description="Helical" evidence="6">
    <location>
        <begin position="38"/>
        <end position="59"/>
    </location>
</feature>
<proteinExistence type="predicted"/>
<dbReference type="SUPFAM" id="SSF103473">
    <property type="entry name" value="MFS general substrate transporter"/>
    <property type="match status" value="1"/>
</dbReference>
<gene>
    <name evidence="8" type="ORF">FRACYDRAFT_147770</name>
</gene>
<evidence type="ECO:0000256" key="6">
    <source>
        <dbReference type="SAM" id="Phobius"/>
    </source>
</evidence>
<keyword evidence="5 6" id="KW-0472">Membrane</keyword>
<evidence type="ECO:0000256" key="4">
    <source>
        <dbReference type="ARBA" id="ARBA00022989"/>
    </source>
</evidence>
<dbReference type="InterPro" id="IPR001958">
    <property type="entry name" value="Tet-R_TetA/multi-R_MdtG-like"/>
</dbReference>
<feature type="transmembrane region" description="Helical" evidence="6">
    <location>
        <begin position="376"/>
        <end position="392"/>
    </location>
</feature>
<dbReference type="PROSITE" id="PS50850">
    <property type="entry name" value="MFS"/>
    <property type="match status" value="1"/>
</dbReference>
<organism evidence="8 9">
    <name type="scientific">Fragilariopsis cylindrus CCMP1102</name>
    <dbReference type="NCBI Taxonomy" id="635003"/>
    <lineage>
        <taxon>Eukaryota</taxon>
        <taxon>Sar</taxon>
        <taxon>Stramenopiles</taxon>
        <taxon>Ochrophyta</taxon>
        <taxon>Bacillariophyta</taxon>
        <taxon>Bacillariophyceae</taxon>
        <taxon>Bacillariophycidae</taxon>
        <taxon>Bacillariales</taxon>
        <taxon>Bacillariaceae</taxon>
        <taxon>Fragilariopsis</taxon>
    </lineage>
</organism>
<name>A0A1E7FRL6_9STRA</name>
<evidence type="ECO:0000259" key="7">
    <source>
        <dbReference type="PROSITE" id="PS50850"/>
    </source>
</evidence>
<evidence type="ECO:0000256" key="5">
    <source>
        <dbReference type="ARBA" id="ARBA00023136"/>
    </source>
</evidence>
<dbReference type="EMBL" id="KV784354">
    <property type="protein sequence ID" value="OEU20786.1"/>
    <property type="molecule type" value="Genomic_DNA"/>
</dbReference>
<feature type="transmembrane region" description="Helical" evidence="6">
    <location>
        <begin position="226"/>
        <end position="247"/>
    </location>
</feature>
<sequence>VQYQHLYVLPVLLMEFLAIALTRAVLPSILIQQYGSNVYLILGCADCVRGVLAFFACPLFGKLSDVLGRKLCLFVTVLGSCAPVCSLAFFTWDVAESDMISDKGSIFSSTFTLVFAYISDSVHERNERVTAYGLALATFGLSFTIGPMAGGYLANSKTDYVFQCSLVLTLLDLLYIYMILPESISPRIDLFTKMEGIANSISWSPWDSIRLVLHDPFLRKIGQVAFFYYTGLWAVLSTLSLYAVQHFKMTPQVLGELMSCLGLSTMVAEAILIRWLVPMLGEKQTIRVGLISFGLQCIVLGAANEPWQLFLCVGLSLLGNLVYPSLSSLVSGIVEPKKVGEALGAINGIKALTEGIGPLFFGTLMTFSEGTAFPGSPYWLAGILVFVAYHLADKLPANSEPS</sequence>
<dbReference type="PRINTS" id="PR01035">
    <property type="entry name" value="TCRTETA"/>
</dbReference>
<feature type="non-terminal residue" evidence="8">
    <location>
        <position position="1"/>
    </location>
</feature>
<dbReference type="PANTHER" id="PTHR23504">
    <property type="entry name" value="MAJOR FACILITATOR SUPERFAMILY DOMAIN-CONTAINING PROTEIN 10"/>
    <property type="match status" value="1"/>
</dbReference>
<comment type="subcellular location">
    <subcellularLocation>
        <location evidence="1">Membrane</location>
        <topology evidence="1">Multi-pass membrane protein</topology>
    </subcellularLocation>
</comment>
<dbReference type="InterPro" id="IPR011701">
    <property type="entry name" value="MFS"/>
</dbReference>
<feature type="transmembrane region" description="Helical" evidence="6">
    <location>
        <begin position="71"/>
        <end position="92"/>
    </location>
</feature>
<feature type="transmembrane region" description="Helical" evidence="6">
    <location>
        <begin position="160"/>
        <end position="180"/>
    </location>
</feature>
<keyword evidence="3 6" id="KW-0812">Transmembrane</keyword>
<evidence type="ECO:0000313" key="9">
    <source>
        <dbReference type="Proteomes" id="UP000095751"/>
    </source>
</evidence>
<evidence type="ECO:0000256" key="1">
    <source>
        <dbReference type="ARBA" id="ARBA00004141"/>
    </source>
</evidence>
<feature type="transmembrane region" description="Helical" evidence="6">
    <location>
        <begin position="253"/>
        <end position="273"/>
    </location>
</feature>
<reference evidence="8 9" key="1">
    <citation type="submission" date="2016-09" db="EMBL/GenBank/DDBJ databases">
        <title>Extensive genetic diversity and differential bi-allelic expression allows diatom success in the polar Southern Ocean.</title>
        <authorList>
            <consortium name="DOE Joint Genome Institute"/>
            <person name="Mock T."/>
            <person name="Otillar R.P."/>
            <person name="Strauss J."/>
            <person name="Dupont C."/>
            <person name="Frickenhaus S."/>
            <person name="Maumus F."/>
            <person name="Mcmullan M."/>
            <person name="Sanges R."/>
            <person name="Schmutz J."/>
            <person name="Toseland A."/>
            <person name="Valas R."/>
            <person name="Veluchamy A."/>
            <person name="Ward B.J."/>
            <person name="Allen A."/>
            <person name="Barry K."/>
            <person name="Falciatore A."/>
            <person name="Ferrante M."/>
            <person name="Fortunato A.E."/>
            <person name="Gloeckner G."/>
            <person name="Gruber A."/>
            <person name="Hipkin R."/>
            <person name="Janech M."/>
            <person name="Kroth P."/>
            <person name="Leese F."/>
            <person name="Lindquist E."/>
            <person name="Lyon B.R."/>
            <person name="Martin J."/>
            <person name="Mayer C."/>
            <person name="Parker M."/>
            <person name="Quesneville H."/>
            <person name="Raymond J."/>
            <person name="Uhlig C."/>
            <person name="Valentin K.U."/>
            <person name="Worden A.Z."/>
            <person name="Armbrust E.V."/>
            <person name="Bowler C."/>
            <person name="Green B."/>
            <person name="Moulton V."/>
            <person name="Van Oosterhout C."/>
            <person name="Grigoriev I."/>
        </authorList>
    </citation>
    <scope>NUCLEOTIDE SEQUENCE [LARGE SCALE GENOMIC DNA]</scope>
    <source>
        <strain evidence="8 9">CCMP1102</strain>
    </source>
</reference>
<dbReference type="GO" id="GO:0016020">
    <property type="term" value="C:membrane"/>
    <property type="evidence" value="ECO:0007669"/>
    <property type="project" value="UniProtKB-SubCell"/>
</dbReference>
<feature type="transmembrane region" description="Helical" evidence="6">
    <location>
        <begin position="7"/>
        <end position="26"/>
    </location>
</feature>
<keyword evidence="9" id="KW-1185">Reference proteome</keyword>
<dbReference type="Gene3D" id="1.20.1250.20">
    <property type="entry name" value="MFS general substrate transporter like domains"/>
    <property type="match status" value="1"/>
</dbReference>
<dbReference type="Pfam" id="PF07690">
    <property type="entry name" value="MFS_1"/>
    <property type="match status" value="1"/>
</dbReference>
<dbReference type="AlphaFoldDB" id="A0A1E7FRL6"/>
<dbReference type="Proteomes" id="UP000095751">
    <property type="component" value="Unassembled WGS sequence"/>
</dbReference>
<dbReference type="PANTHER" id="PTHR23504:SF1">
    <property type="entry name" value="GH21943P-RELATED"/>
    <property type="match status" value="1"/>
</dbReference>
<accession>A0A1E7FRL6</accession>
<keyword evidence="2" id="KW-0813">Transport</keyword>
<feature type="non-terminal residue" evidence="8">
    <location>
        <position position="402"/>
    </location>
</feature>
<dbReference type="InterPro" id="IPR036259">
    <property type="entry name" value="MFS_trans_sf"/>
</dbReference>
<dbReference type="InterPro" id="IPR020846">
    <property type="entry name" value="MFS_dom"/>
</dbReference>
<feature type="transmembrane region" description="Helical" evidence="6">
    <location>
        <begin position="308"/>
        <end position="330"/>
    </location>
</feature>
<evidence type="ECO:0000313" key="8">
    <source>
        <dbReference type="EMBL" id="OEU20786.1"/>
    </source>
</evidence>
<dbReference type="KEGG" id="fcy:FRACYDRAFT_147770"/>
<protein>
    <submittedName>
        <fullName evidence="8">MFS general substrate transporter</fullName>
    </submittedName>
</protein>
<evidence type="ECO:0000256" key="3">
    <source>
        <dbReference type="ARBA" id="ARBA00022692"/>
    </source>
</evidence>
<dbReference type="InParanoid" id="A0A1E7FRL6"/>
<dbReference type="OrthoDB" id="419616at2759"/>
<feature type="transmembrane region" description="Helical" evidence="6">
    <location>
        <begin position="129"/>
        <end position="154"/>
    </location>
</feature>